<dbReference type="CDD" id="cd06223">
    <property type="entry name" value="PRTases_typeI"/>
    <property type="match status" value="1"/>
</dbReference>
<proteinExistence type="inferred from homology"/>
<dbReference type="EMBL" id="FPAS01000003">
    <property type="protein sequence ID" value="SFT74116.1"/>
    <property type="molecule type" value="Genomic_DNA"/>
</dbReference>
<dbReference type="Pfam" id="PF00156">
    <property type="entry name" value="Pribosyltran"/>
    <property type="match status" value="1"/>
</dbReference>
<comment type="catalytic activity">
    <reaction evidence="4">
        <text>UMP + diphosphate = 5-phospho-alpha-D-ribose 1-diphosphate + uracil</text>
        <dbReference type="Rhea" id="RHEA:13017"/>
        <dbReference type="ChEBI" id="CHEBI:17568"/>
        <dbReference type="ChEBI" id="CHEBI:33019"/>
        <dbReference type="ChEBI" id="CHEBI:57865"/>
        <dbReference type="ChEBI" id="CHEBI:58017"/>
        <dbReference type="EC" id="2.4.2.9"/>
    </reaction>
</comment>
<dbReference type="GO" id="GO:0004845">
    <property type="term" value="F:uracil phosphoribosyltransferase activity"/>
    <property type="evidence" value="ECO:0007669"/>
    <property type="project" value="UniProtKB-UniRule"/>
</dbReference>
<gene>
    <name evidence="4" type="primary">pyrR</name>
    <name evidence="6" type="ORF">SAMN05216474_2075</name>
</gene>
<dbReference type="InterPro" id="IPR029057">
    <property type="entry name" value="PRTase-like"/>
</dbReference>
<keyword evidence="3 4" id="KW-0804">Transcription</keyword>
<accession>A0A1I7AGQ9</accession>
<dbReference type="PANTHER" id="PTHR11608:SF0">
    <property type="entry name" value="BIFUNCTIONAL PROTEIN PYRR"/>
    <property type="match status" value="1"/>
</dbReference>
<keyword evidence="4 6" id="KW-0808">Transferase</keyword>
<evidence type="ECO:0000313" key="6">
    <source>
        <dbReference type="EMBL" id="SFT74116.1"/>
    </source>
</evidence>
<dbReference type="PANTHER" id="PTHR11608">
    <property type="entry name" value="BIFUNCTIONAL PROTEIN PYRR"/>
    <property type="match status" value="1"/>
</dbReference>
<evidence type="ECO:0000256" key="1">
    <source>
        <dbReference type="ARBA" id="ARBA00005565"/>
    </source>
</evidence>
<evidence type="ECO:0000313" key="7">
    <source>
        <dbReference type="Proteomes" id="UP000236454"/>
    </source>
</evidence>
<keyword evidence="4 6" id="KW-0328">Glycosyltransferase</keyword>
<reference evidence="6 7" key="1">
    <citation type="submission" date="2016-10" db="EMBL/GenBank/DDBJ databases">
        <authorList>
            <person name="de Groot N.N."/>
        </authorList>
    </citation>
    <scope>NUCLEOTIDE SEQUENCE [LARGE SCALE GENOMIC DNA]</scope>
    <source>
        <strain evidence="6 7">CGMCC 1.7005</strain>
    </source>
</reference>
<dbReference type="Gene3D" id="3.40.50.2020">
    <property type="match status" value="1"/>
</dbReference>
<protein>
    <recommendedName>
        <fullName evidence="4">Bifunctional protein PyrR</fullName>
    </recommendedName>
    <domain>
        <recommendedName>
            <fullName evidence="4">Pyrimidine operon regulatory protein</fullName>
        </recommendedName>
    </domain>
    <domain>
        <recommendedName>
            <fullName evidence="4">Uracil phosphoribosyltransferase</fullName>
            <shortName evidence="4">UPRTase</shortName>
            <ecNumber evidence="4">2.4.2.9</ecNumber>
        </recommendedName>
    </domain>
</protein>
<sequence>MVKFLNKIELIFGANKLYLSPMEKQVILNSKHFELTLNRLCYQLIESHNDFSNSVLIGLQPRGVKVLDRLKAMLENITGHSIACGTLDITFYRDDFRRRERPPIPSATNIDFSIENKRIVLIDDVLYTGRTIRSGLDALLAFGRPSEVELLTLVDRRFKRHLPIQADYVGKTVDTLISERVSVEWKEIEGEDKVVLYTPNNNG</sequence>
<feature type="domain" description="Phosphoribosyltransferase" evidence="5">
    <location>
        <begin position="27"/>
        <end position="186"/>
    </location>
</feature>
<dbReference type="AlphaFoldDB" id="A0A1I7AGQ9"/>
<dbReference type="InterPro" id="IPR023050">
    <property type="entry name" value="PyrR"/>
</dbReference>
<evidence type="ECO:0000259" key="5">
    <source>
        <dbReference type="Pfam" id="PF00156"/>
    </source>
</evidence>
<dbReference type="NCBIfam" id="NF003549">
    <property type="entry name" value="PRK05205.1-5"/>
    <property type="match status" value="1"/>
</dbReference>
<feature type="short sequence motif" description="PRPP-binding" evidence="4">
    <location>
        <begin position="119"/>
        <end position="131"/>
    </location>
</feature>
<dbReference type="FunFam" id="3.40.50.2020:FF:000020">
    <property type="entry name" value="Bifunctional protein PyrR"/>
    <property type="match status" value="1"/>
</dbReference>
<dbReference type="Proteomes" id="UP000236454">
    <property type="component" value="Unassembled WGS sequence"/>
</dbReference>
<name>A0A1I7AGQ9_9FLAO</name>
<dbReference type="InterPro" id="IPR050137">
    <property type="entry name" value="PyrR_bifunctional"/>
</dbReference>
<keyword evidence="2 4" id="KW-0805">Transcription regulation</keyword>
<dbReference type="HAMAP" id="MF_01219">
    <property type="entry name" value="PyrR"/>
    <property type="match status" value="1"/>
</dbReference>
<dbReference type="SUPFAM" id="SSF53271">
    <property type="entry name" value="PRTase-like"/>
    <property type="match status" value="1"/>
</dbReference>
<dbReference type="EC" id="2.4.2.9" evidence="4"/>
<organism evidence="6 7">
    <name type="scientific">Lishizhenia tianjinensis</name>
    <dbReference type="NCBI Taxonomy" id="477690"/>
    <lineage>
        <taxon>Bacteria</taxon>
        <taxon>Pseudomonadati</taxon>
        <taxon>Bacteroidota</taxon>
        <taxon>Flavobacteriia</taxon>
        <taxon>Flavobacteriales</taxon>
        <taxon>Crocinitomicaceae</taxon>
        <taxon>Lishizhenia</taxon>
    </lineage>
</organism>
<dbReference type="InterPro" id="IPR000836">
    <property type="entry name" value="PRTase_dom"/>
</dbReference>
<evidence type="ECO:0000256" key="4">
    <source>
        <dbReference type="HAMAP-Rule" id="MF_01219"/>
    </source>
</evidence>
<evidence type="ECO:0000256" key="2">
    <source>
        <dbReference type="ARBA" id="ARBA00023015"/>
    </source>
</evidence>
<comment type="function">
    <text evidence="4">Regulates the transcription of the pyrimidine nucleotide (pyr) operon in response to exogenous pyrimidines.</text>
</comment>
<keyword evidence="7" id="KW-1185">Reference proteome</keyword>
<dbReference type="GO" id="GO:0006355">
    <property type="term" value="P:regulation of DNA-templated transcription"/>
    <property type="evidence" value="ECO:0007669"/>
    <property type="project" value="UniProtKB-UniRule"/>
</dbReference>
<comment type="function">
    <text evidence="4">Also displays a weak uracil phosphoribosyltransferase activity which is not physiologically significant.</text>
</comment>
<evidence type="ECO:0000256" key="3">
    <source>
        <dbReference type="ARBA" id="ARBA00023163"/>
    </source>
</evidence>
<dbReference type="STRING" id="477690.SAMN05216474_2075"/>
<comment type="similarity">
    <text evidence="1 4">Belongs to the purine/pyrimidine phosphoribosyltransferase family. PyrR subfamily.</text>
</comment>